<dbReference type="InterPro" id="IPR036890">
    <property type="entry name" value="HATPase_C_sf"/>
</dbReference>
<evidence type="ECO:0000313" key="2">
    <source>
        <dbReference type="EMBL" id="ACZ31935.1"/>
    </source>
</evidence>
<dbReference type="NCBIfam" id="NF047352">
    <property type="entry name" value="P_loop_sacsin"/>
    <property type="match status" value="1"/>
</dbReference>
<feature type="region of interest" description="Disordered" evidence="1">
    <location>
        <begin position="705"/>
        <end position="783"/>
    </location>
</feature>
<name>D1BZ38_XYLCX</name>
<gene>
    <name evidence="2" type="ordered locus">Xcel_2928</name>
</gene>
<dbReference type="EMBL" id="CP001821">
    <property type="protein sequence ID" value="ACZ31935.1"/>
    <property type="molecule type" value="Genomic_DNA"/>
</dbReference>
<accession>D1BZ38</accession>
<dbReference type="RefSeq" id="WP_012879677.1">
    <property type="nucleotide sequence ID" value="NC_013530.1"/>
</dbReference>
<reference evidence="3" key="1">
    <citation type="submission" date="2009-11" db="EMBL/GenBank/DDBJ databases">
        <title>The complete chromosome of Xylanimonas cellulosilytica DSM 15894.</title>
        <authorList>
            <consortium name="US DOE Joint Genome Institute (JGI-PGF)"/>
            <person name="Lucas S."/>
            <person name="Copeland A."/>
            <person name="Lapidus A."/>
            <person name="Glavina del Rio T."/>
            <person name="Dalin E."/>
            <person name="Tice H."/>
            <person name="Bruce D."/>
            <person name="Goodwin L."/>
            <person name="Pitluck S."/>
            <person name="Kyrpides N."/>
            <person name="Mavromatis K."/>
            <person name="Ivanova N."/>
            <person name="Mikhailova N."/>
            <person name="Foster B."/>
            <person name="Clum A."/>
            <person name="Brettin T."/>
            <person name="Detter J.C."/>
            <person name="Han C."/>
            <person name="Larimer F."/>
            <person name="Land M."/>
            <person name="Hauser L."/>
            <person name="Markowitz V."/>
            <person name="Cheng J.F."/>
            <person name="Hugenholtz P."/>
            <person name="Woyke T."/>
            <person name="Wu D."/>
            <person name="Gehrich-Schroeter G."/>
            <person name="Schneider S."/>
            <person name="Pukall S.R."/>
            <person name="Klenk H.P."/>
            <person name="Eisen J.A."/>
        </authorList>
    </citation>
    <scope>NUCLEOTIDE SEQUENCE [LARGE SCALE GENOMIC DNA]</scope>
    <source>
        <strain evidence="3">DSM 15894 / CECT 5975 / LMG 20990 / XIL07</strain>
    </source>
</reference>
<feature type="compositionally biased region" description="Basic and acidic residues" evidence="1">
    <location>
        <begin position="757"/>
        <end position="772"/>
    </location>
</feature>
<proteinExistence type="predicted"/>
<keyword evidence="3" id="KW-1185">Reference proteome</keyword>
<feature type="region of interest" description="Disordered" evidence="1">
    <location>
        <begin position="1117"/>
        <end position="1136"/>
    </location>
</feature>
<evidence type="ECO:0000256" key="1">
    <source>
        <dbReference type="SAM" id="MobiDB-lite"/>
    </source>
</evidence>
<protein>
    <recommendedName>
        <fullName evidence="4">ATP-binding region ATPase domain protein</fullName>
    </recommendedName>
</protein>
<reference evidence="2 3" key="2">
    <citation type="journal article" date="2010" name="Stand. Genomic Sci.">
        <title>Complete genome sequence of Xylanimonas cellulosilytica type strain (XIL07).</title>
        <authorList>
            <person name="Foster B."/>
            <person name="Pukall R."/>
            <person name="Abt B."/>
            <person name="Nolan M."/>
            <person name="Glavina Del Rio T."/>
            <person name="Chen F."/>
            <person name="Lucas S."/>
            <person name="Tice H."/>
            <person name="Pitluck S."/>
            <person name="Cheng J.-F."/>
            <person name="Chertkov O."/>
            <person name="Brettin T."/>
            <person name="Han C."/>
            <person name="Detter J.C."/>
            <person name="Bruce D."/>
            <person name="Goodwin L."/>
            <person name="Ivanova N."/>
            <person name="Mavromatis K."/>
            <person name="Pati A."/>
            <person name="Mikhailova N."/>
            <person name="Chen A."/>
            <person name="Palaniappan K."/>
            <person name="Land M."/>
            <person name="Hauser L."/>
            <person name="Chang Y.-J."/>
            <person name="Jeffries C.D."/>
            <person name="Chain P."/>
            <person name="Rohde M."/>
            <person name="Goeker M."/>
            <person name="Bristow J."/>
            <person name="Eisen J.A."/>
            <person name="Markowitz V."/>
            <person name="Hugenholtz P."/>
            <person name="Kyrpides N.C."/>
            <person name="Klenk H.-P."/>
            <person name="Lapidus A."/>
        </authorList>
    </citation>
    <scope>NUCLEOTIDE SEQUENCE [LARGE SCALE GENOMIC DNA]</scope>
    <source>
        <strain evidence="3">DSM 15894 / CECT 5975 / LMG 20990 / XIL07</strain>
    </source>
</reference>
<dbReference type="STRING" id="446471.Xcel_2928"/>
<dbReference type="eggNOG" id="COG3225">
    <property type="taxonomic scope" value="Bacteria"/>
</dbReference>
<dbReference type="HOGENOM" id="CLU_005639_0_0_11"/>
<dbReference type="Proteomes" id="UP000002255">
    <property type="component" value="Chromosome"/>
</dbReference>
<feature type="compositionally biased region" description="Acidic residues" evidence="1">
    <location>
        <begin position="705"/>
        <end position="739"/>
    </location>
</feature>
<dbReference type="SUPFAM" id="SSF55874">
    <property type="entry name" value="ATPase domain of HSP90 chaperone/DNA topoisomerase II/histidine kinase"/>
    <property type="match status" value="1"/>
</dbReference>
<sequence>MTADPFGTAALRRAVLDAWRASPTRRREDANLEEDHARGYYRDRVVVELAQNAADAATRAGVPGRVTFHLDTTTSPATLRVTNVGAPLDAAGVASLASLRASSKGEGSVGRFGVGFAAVRAVSDDITICSITGGIRFATTLADQAAHTDLGGSSPSERQSELPFERRTAAPIAVLRLPFPAAPATGGETEVEVVLRDADAVAVVRAQLDGLDDALLLALPALDRVEIDVDGEAPRVLDGVADRWLTRHAEGHLTSADVAELPVEQRRTAWSVLWALPRSASERRQTREHRVLHAPTPTDVPLTFPAVLIATFPVDPGRRRVLPGAATDRLAAEAGRAYAALLGDVAAAGDADGQGDVATAGDADVRGDIATAGDAALLGDVASTRGADLLGDVATARGADALDLVPAGLPAGELDAAIREAALDALATTPLLATPTGLSGDRRAREPHEPDSAAGLGGVSGMWGAGVRSGPDSAGLDEVSGSWGAGMRPGPDSAGLDEVSGSWGAEVRSGADTLGEVRRVAPREAVLLAGPVGEDDDVAAAVGTVPLAVRHHAIARRLGAQVVPLADALDDLAGSPPARWRAVYAALAPHLSDPAVREALAGAPVPLADGRVARGARGLVLPDSSVHAAGQPLSASSSSRADGNLPGGSGGVSAGEWGVLGLRVVHPDAAHPVLERVGAVRFDPRAVLADPAVRSAALTAASDVLDDDGDAYDGGDGRYDDDDGGGDAYDDDGGDAYDDDGGREHDDDGGADAYDDDGGRVPDDDGGRRDTADNGFGDLALDDGRGPQAVVDAVLRLVSAVVDAVGPGSGDAVPFWVGELPVRADGGVPVPLRETAVPGTWAADHLDGLAVVDDAEVNRHGETVLIAAGAHAVLDVYRVGEAVTPAPDEPDEEHDPLSPTSWLADWSAYLEHLADLWGSDVLLDDVEAIADLDAVAEESWPQALALIAEQPDLRRALLTPVRPGAGARPGAAPAPSYASWWLRRRFGAPFALHDGVPLLPAAPAATRGLDAAVVAAIGGVGSLAEQRAEDWPVVLDALGPVGSEVAVRDALALWAGLAAVAVGAEPGERAGLLELLPDRLPGLVVGVVSTGSTTGGGAGSATGGGSVGGVVSTGSTTGGGAGSATGGGSAGGVGSTGSTTGGAGGVLVADADEVVVAPGRRWAQLGPVLPAPAGAAEAVAELLDLPLAAEQRPDDDGQARPIDSRVVALDGRLPAAYQHHDDLRVGGTPVRFWVFDGDVHATDDGALADALADLLGAPHRAAALREVLSAPERAAAVWASLAWE</sequence>
<feature type="compositionally biased region" description="Basic and acidic residues" evidence="1">
    <location>
        <begin position="440"/>
        <end position="451"/>
    </location>
</feature>
<evidence type="ECO:0008006" key="4">
    <source>
        <dbReference type="Google" id="ProtNLM"/>
    </source>
</evidence>
<evidence type="ECO:0000313" key="3">
    <source>
        <dbReference type="Proteomes" id="UP000002255"/>
    </source>
</evidence>
<feature type="region of interest" description="Disordered" evidence="1">
    <location>
        <begin position="628"/>
        <end position="649"/>
    </location>
</feature>
<feature type="region of interest" description="Disordered" evidence="1">
    <location>
        <begin position="434"/>
        <end position="460"/>
    </location>
</feature>
<dbReference type="KEGG" id="xce:Xcel_2928"/>
<organism evidence="2 3">
    <name type="scientific">Xylanimonas cellulosilytica (strain DSM 15894 / JCM 12276 / CECT 5975 / KCTC 9989 / LMG 20990 / NBRC 107835 / XIL07)</name>
    <dbReference type="NCBI Taxonomy" id="446471"/>
    <lineage>
        <taxon>Bacteria</taxon>
        <taxon>Bacillati</taxon>
        <taxon>Actinomycetota</taxon>
        <taxon>Actinomycetes</taxon>
        <taxon>Micrococcales</taxon>
        <taxon>Promicromonosporaceae</taxon>
        <taxon>Xylanimonas</taxon>
    </lineage>
</organism>